<proteinExistence type="predicted"/>
<dbReference type="EMBL" id="JAOYFB010000036">
    <property type="protein sequence ID" value="KAK4020268.1"/>
    <property type="molecule type" value="Genomic_DNA"/>
</dbReference>
<evidence type="ECO:0000313" key="3">
    <source>
        <dbReference type="Proteomes" id="UP001234178"/>
    </source>
</evidence>
<reference evidence="2 3" key="1">
    <citation type="journal article" date="2023" name="Nucleic Acids Res.">
        <title>The hologenome of Daphnia magna reveals possible DNA methylation and microbiome-mediated evolution of the host genome.</title>
        <authorList>
            <person name="Chaturvedi A."/>
            <person name="Li X."/>
            <person name="Dhandapani V."/>
            <person name="Marshall H."/>
            <person name="Kissane S."/>
            <person name="Cuenca-Cambronero M."/>
            <person name="Asole G."/>
            <person name="Calvet F."/>
            <person name="Ruiz-Romero M."/>
            <person name="Marangio P."/>
            <person name="Guigo R."/>
            <person name="Rago D."/>
            <person name="Mirbahai L."/>
            <person name="Eastwood N."/>
            <person name="Colbourne J.K."/>
            <person name="Zhou J."/>
            <person name="Mallon E."/>
            <person name="Orsini L."/>
        </authorList>
    </citation>
    <scope>NUCLEOTIDE SEQUENCE [LARGE SCALE GENOMIC DNA]</scope>
    <source>
        <strain evidence="2">LRV0_1</strain>
    </source>
</reference>
<gene>
    <name evidence="2" type="ORF">OUZ56_002260</name>
</gene>
<accession>A0ABR0A556</accession>
<protein>
    <submittedName>
        <fullName evidence="2">Uncharacterized protein</fullName>
    </submittedName>
</protein>
<feature type="compositionally biased region" description="Basic and acidic residues" evidence="1">
    <location>
        <begin position="90"/>
        <end position="107"/>
    </location>
</feature>
<keyword evidence="3" id="KW-1185">Reference proteome</keyword>
<name>A0ABR0A556_9CRUS</name>
<evidence type="ECO:0000313" key="2">
    <source>
        <dbReference type="EMBL" id="KAK4020268.1"/>
    </source>
</evidence>
<sequence>MTPAEKGCVVFSRKRPYHCVRTRKWAHLLYEKIDQLRNAVDVKRRVPFAPPSPPSIRVSFLLVVVHHYIFIPTQEGSEIHHEKKKKHTRESRAIEVPEASKFEDDKT</sequence>
<dbReference type="Proteomes" id="UP001234178">
    <property type="component" value="Unassembled WGS sequence"/>
</dbReference>
<organism evidence="2 3">
    <name type="scientific">Daphnia magna</name>
    <dbReference type="NCBI Taxonomy" id="35525"/>
    <lineage>
        <taxon>Eukaryota</taxon>
        <taxon>Metazoa</taxon>
        <taxon>Ecdysozoa</taxon>
        <taxon>Arthropoda</taxon>
        <taxon>Crustacea</taxon>
        <taxon>Branchiopoda</taxon>
        <taxon>Diplostraca</taxon>
        <taxon>Cladocera</taxon>
        <taxon>Anomopoda</taxon>
        <taxon>Daphniidae</taxon>
        <taxon>Daphnia</taxon>
    </lineage>
</organism>
<feature type="region of interest" description="Disordered" evidence="1">
    <location>
        <begin position="77"/>
        <end position="107"/>
    </location>
</feature>
<evidence type="ECO:0000256" key="1">
    <source>
        <dbReference type="SAM" id="MobiDB-lite"/>
    </source>
</evidence>
<comment type="caution">
    <text evidence="2">The sequence shown here is derived from an EMBL/GenBank/DDBJ whole genome shotgun (WGS) entry which is preliminary data.</text>
</comment>